<feature type="region of interest" description="Disordered" evidence="1">
    <location>
        <begin position="30"/>
        <end position="182"/>
    </location>
</feature>
<feature type="region of interest" description="Disordered" evidence="1">
    <location>
        <begin position="1"/>
        <end position="20"/>
    </location>
</feature>
<evidence type="ECO:0000256" key="1">
    <source>
        <dbReference type="SAM" id="MobiDB-lite"/>
    </source>
</evidence>
<sequence length="297" mass="30883">MEGDPAPGSETAGSHEGWFRMPSLGLSSFWRSSKEKGEARGAAQRHAAVTSAPGQQEVPAAASGQGLQVPGSEAEAAVTPQPPEAEAEAEADVAGFARRTLDSKRLTLHLPPAGGSAGDLPTSDVRLRPGEGSLPIQTPRERLPETQAPPGEAGQTSAQGGERPERPCAPPEGPLTLKASRTHAPSPIAIVDLRQPWGDSAPTVTFPKLKVPRFTFLAPGPEAGATIFTPAVGTVWGPDSSLDPALREGCPGGWGAGDPREQPVVHDLSPEAPPISNVRVHIQGARVESQEVTIRSR</sequence>
<dbReference type="Proteomes" id="UP000515202">
    <property type="component" value="Unplaced"/>
</dbReference>
<organism evidence="2 3">
    <name type="scientific">Pteropus vampyrus</name>
    <name type="common">Large flying fox</name>
    <dbReference type="NCBI Taxonomy" id="132908"/>
    <lineage>
        <taxon>Eukaryota</taxon>
        <taxon>Metazoa</taxon>
        <taxon>Chordata</taxon>
        <taxon>Craniata</taxon>
        <taxon>Vertebrata</taxon>
        <taxon>Euteleostomi</taxon>
        <taxon>Mammalia</taxon>
        <taxon>Eutheria</taxon>
        <taxon>Laurasiatheria</taxon>
        <taxon>Chiroptera</taxon>
        <taxon>Yinpterochiroptera</taxon>
        <taxon>Pteropodoidea</taxon>
        <taxon>Pteropodidae</taxon>
        <taxon>Pteropodinae</taxon>
        <taxon>Pteropus</taxon>
    </lineage>
</organism>
<proteinExistence type="predicted"/>
<dbReference type="RefSeq" id="XP_023382982.1">
    <property type="nucleotide sequence ID" value="XM_023527214.1"/>
</dbReference>
<evidence type="ECO:0000313" key="2">
    <source>
        <dbReference type="Proteomes" id="UP000515202"/>
    </source>
</evidence>
<dbReference type="AlphaFoldDB" id="A0A6P6C6J8"/>
<evidence type="ECO:0000313" key="3">
    <source>
        <dbReference type="RefSeq" id="XP_023382982.1"/>
    </source>
</evidence>
<dbReference type="GeneID" id="105311770"/>
<name>A0A6P6C6J8_PTEVA</name>
<dbReference type="KEGG" id="pvp:105311770"/>
<protein>
    <submittedName>
        <fullName evidence="3">Protein AHNAK2-like</fullName>
    </submittedName>
</protein>
<keyword evidence="2" id="KW-1185">Reference proteome</keyword>
<gene>
    <name evidence="3" type="primary">LOC105311770</name>
</gene>
<reference evidence="3" key="1">
    <citation type="submission" date="2025-08" db="UniProtKB">
        <authorList>
            <consortium name="RefSeq"/>
        </authorList>
    </citation>
    <scope>IDENTIFICATION</scope>
    <source>
        <tissue evidence="3">Kidney</tissue>
    </source>
</reference>
<accession>A0A6P6C6J8</accession>
<dbReference type="OrthoDB" id="447516at2759"/>